<dbReference type="Proteomes" id="UP001476798">
    <property type="component" value="Unassembled WGS sequence"/>
</dbReference>
<organism evidence="2 3">
    <name type="scientific">Goodea atripinnis</name>
    <dbReference type="NCBI Taxonomy" id="208336"/>
    <lineage>
        <taxon>Eukaryota</taxon>
        <taxon>Metazoa</taxon>
        <taxon>Chordata</taxon>
        <taxon>Craniata</taxon>
        <taxon>Vertebrata</taxon>
        <taxon>Euteleostomi</taxon>
        <taxon>Actinopterygii</taxon>
        <taxon>Neopterygii</taxon>
        <taxon>Teleostei</taxon>
        <taxon>Neoteleostei</taxon>
        <taxon>Acanthomorphata</taxon>
        <taxon>Ovalentaria</taxon>
        <taxon>Atherinomorphae</taxon>
        <taxon>Cyprinodontiformes</taxon>
        <taxon>Goodeidae</taxon>
        <taxon>Goodea</taxon>
    </lineage>
</organism>
<evidence type="ECO:0000256" key="1">
    <source>
        <dbReference type="SAM" id="MobiDB-lite"/>
    </source>
</evidence>
<protein>
    <submittedName>
        <fullName evidence="2">Uncharacterized protein</fullName>
    </submittedName>
</protein>
<reference evidence="2 3" key="1">
    <citation type="submission" date="2021-06" db="EMBL/GenBank/DDBJ databases">
        <authorList>
            <person name="Palmer J.M."/>
        </authorList>
    </citation>
    <scope>NUCLEOTIDE SEQUENCE [LARGE SCALE GENOMIC DNA]</scope>
    <source>
        <strain evidence="2 3">GA_2019</strain>
        <tissue evidence="2">Muscle</tissue>
    </source>
</reference>
<evidence type="ECO:0000313" key="3">
    <source>
        <dbReference type="Proteomes" id="UP001476798"/>
    </source>
</evidence>
<evidence type="ECO:0000313" key="2">
    <source>
        <dbReference type="EMBL" id="MEQ2161871.1"/>
    </source>
</evidence>
<name>A0ABV0MRX2_9TELE</name>
<feature type="region of interest" description="Disordered" evidence="1">
    <location>
        <begin position="250"/>
        <end position="277"/>
    </location>
</feature>
<keyword evidence="3" id="KW-1185">Reference proteome</keyword>
<proteinExistence type="predicted"/>
<dbReference type="PANTHER" id="PTHR13060:SF0">
    <property type="entry name" value="PROTEIN ECDYSONELESS HOMOLOG"/>
    <property type="match status" value="1"/>
</dbReference>
<dbReference type="EMBL" id="JAHRIO010010967">
    <property type="protein sequence ID" value="MEQ2161871.1"/>
    <property type="molecule type" value="Genomic_DNA"/>
</dbReference>
<comment type="caution">
    <text evidence="2">The sequence shown here is derived from an EMBL/GenBank/DDBJ whole genome shotgun (WGS) entry which is preliminary data.</text>
</comment>
<sequence>MDALQRRGIREDLVQYQLFLVQTDGTSPQQTEERLKHLAEEILANVAQLLVQYIWQEQPFNLKYHPEKGIASVLAQRPDLVAPAVSAFYLRDPVDLQACRDFKIFPPDTRVLTLVTFTRCLYAQLQQQQFTPDRRCGFNLPPPSHPLYKAHDLGMKLAHGFEILCSKCRLPSLEPDAPVSCNPQWKSFLESDSWLDITAQHLEQLLQERSGGIADVGSKSCSSAKQKLRVEDAAEKVIMNVGFSQNYNKAGMDNGSSHSPMGDGPPTEEGGVDETEEEIQPLDIDVNLVANLLESLSNQAGLAGPASNLLQSLGIQLPPNSDPS</sequence>
<dbReference type="Pfam" id="PF07093">
    <property type="entry name" value="SGT1"/>
    <property type="match status" value="1"/>
</dbReference>
<feature type="compositionally biased region" description="Polar residues" evidence="1">
    <location>
        <begin position="250"/>
        <end position="259"/>
    </location>
</feature>
<dbReference type="PANTHER" id="PTHR13060">
    <property type="entry name" value="SGT1 PROTEIN HSGT1 SUPPRESSOR OF GCR2"/>
    <property type="match status" value="1"/>
</dbReference>
<gene>
    <name evidence="2" type="ORF">GOODEAATRI_014041</name>
</gene>
<accession>A0ABV0MRX2</accession>
<dbReference type="InterPro" id="IPR010770">
    <property type="entry name" value="Ecd"/>
</dbReference>